<evidence type="ECO:0000256" key="8">
    <source>
        <dbReference type="RuleBase" id="RU000682"/>
    </source>
</evidence>
<organism evidence="11 12">
    <name type="scientific">Stomoxys calcitrans</name>
    <name type="common">Stable fly</name>
    <name type="synonym">Conops calcitrans</name>
    <dbReference type="NCBI Taxonomy" id="35570"/>
    <lineage>
        <taxon>Eukaryota</taxon>
        <taxon>Metazoa</taxon>
        <taxon>Ecdysozoa</taxon>
        <taxon>Arthropoda</taxon>
        <taxon>Hexapoda</taxon>
        <taxon>Insecta</taxon>
        <taxon>Pterygota</taxon>
        <taxon>Neoptera</taxon>
        <taxon>Endopterygota</taxon>
        <taxon>Diptera</taxon>
        <taxon>Brachycera</taxon>
        <taxon>Muscomorpha</taxon>
        <taxon>Muscoidea</taxon>
        <taxon>Muscidae</taxon>
        <taxon>Stomoxys</taxon>
    </lineage>
</organism>
<feature type="region of interest" description="Disordered" evidence="9">
    <location>
        <begin position="1"/>
        <end position="23"/>
    </location>
</feature>
<feature type="domain" description="Homeobox" evidence="10">
    <location>
        <begin position="142"/>
        <end position="190"/>
    </location>
</feature>
<evidence type="ECO:0000256" key="5">
    <source>
        <dbReference type="ARBA" id="ARBA00023242"/>
    </source>
</evidence>
<evidence type="ECO:0000313" key="11">
    <source>
        <dbReference type="EnsemblMetazoa" id="SCAU001190-PA"/>
    </source>
</evidence>
<dbReference type="STRING" id="35570.A0A1I8NQN8"/>
<evidence type="ECO:0000256" key="9">
    <source>
        <dbReference type="SAM" id="MobiDB-lite"/>
    </source>
</evidence>
<gene>
    <name evidence="11" type="primary">106094607</name>
</gene>
<dbReference type="PANTHER" id="PTHR46770">
    <property type="entry name" value="HOMEOBOX PROTEIN ORTHOPEDIA"/>
    <property type="match status" value="1"/>
</dbReference>
<evidence type="ECO:0000256" key="3">
    <source>
        <dbReference type="ARBA" id="ARBA00023125"/>
    </source>
</evidence>
<evidence type="ECO:0000313" key="12">
    <source>
        <dbReference type="Proteomes" id="UP000095300"/>
    </source>
</evidence>
<feature type="DNA-binding region" description="Homeobox" evidence="7">
    <location>
        <begin position="144"/>
        <end position="191"/>
    </location>
</feature>
<dbReference type="InterPro" id="IPR001356">
    <property type="entry name" value="HD"/>
</dbReference>
<dbReference type="VEuPathDB" id="VectorBase:SCAU001190"/>
<evidence type="ECO:0000256" key="7">
    <source>
        <dbReference type="PROSITE-ProRule" id="PRU00108"/>
    </source>
</evidence>
<keyword evidence="12" id="KW-1185">Reference proteome</keyword>
<dbReference type="CDD" id="cd00086">
    <property type="entry name" value="homeodomain"/>
    <property type="match status" value="1"/>
</dbReference>
<sequence length="194" mass="21412">MKSFRVLGMVPCPDDHGDDDDDDDDDYICLRLAGVWQQQQQQQHRKMKTTTSPKDCDIPKAALSALHAGVNSFGQLTNGPPNPSDISLNGVGGGGGGGGGGPRLHVSNNLCDNQNPLVNNNNNNTNNNNNSMQQQDQILDKNKQKRHRTRFTPAQLNELERCFSKTHYPDIFMREEIAMRIGLTESRVQVSGVV</sequence>
<evidence type="ECO:0000256" key="1">
    <source>
        <dbReference type="ARBA" id="ARBA00004123"/>
    </source>
</evidence>
<reference evidence="11" key="1">
    <citation type="submission" date="2020-05" db="UniProtKB">
        <authorList>
            <consortium name="EnsemblMetazoa"/>
        </authorList>
    </citation>
    <scope>IDENTIFICATION</scope>
    <source>
        <strain evidence="11">USDA</strain>
    </source>
</reference>
<dbReference type="PROSITE" id="PS50071">
    <property type="entry name" value="HOMEOBOX_2"/>
    <property type="match status" value="1"/>
</dbReference>
<dbReference type="Pfam" id="PF00046">
    <property type="entry name" value="Homeodomain"/>
    <property type="match status" value="1"/>
</dbReference>
<dbReference type="GO" id="GO:0005634">
    <property type="term" value="C:nucleus"/>
    <property type="evidence" value="ECO:0007669"/>
    <property type="project" value="UniProtKB-SubCell"/>
</dbReference>
<evidence type="ECO:0000256" key="6">
    <source>
        <dbReference type="ARBA" id="ARBA00067166"/>
    </source>
</evidence>
<keyword evidence="4 7" id="KW-0371">Homeobox</keyword>
<feature type="compositionally biased region" description="Gly residues" evidence="9">
    <location>
        <begin position="90"/>
        <end position="102"/>
    </location>
</feature>
<comment type="similarity">
    <text evidence="2">Belongs to the paired homeobox family. Bicoid subfamily.</text>
</comment>
<dbReference type="GO" id="GO:0003677">
    <property type="term" value="F:DNA binding"/>
    <property type="evidence" value="ECO:0007669"/>
    <property type="project" value="UniProtKB-UniRule"/>
</dbReference>
<accession>A0A1I8NQN8</accession>
<proteinExistence type="inferred from homology"/>
<feature type="compositionally biased region" description="Polar residues" evidence="9">
    <location>
        <begin position="78"/>
        <end position="87"/>
    </location>
</feature>
<dbReference type="PANTHER" id="PTHR46770:SF1">
    <property type="entry name" value="HOMEOBOX PROTEIN ORTHOPEDIA"/>
    <property type="match status" value="1"/>
</dbReference>
<feature type="region of interest" description="Disordered" evidence="9">
    <location>
        <begin position="78"/>
        <end position="132"/>
    </location>
</feature>
<dbReference type="InterPro" id="IPR009057">
    <property type="entry name" value="Homeodomain-like_sf"/>
</dbReference>
<keyword evidence="3 7" id="KW-0238">DNA-binding</keyword>
<evidence type="ECO:0000256" key="4">
    <source>
        <dbReference type="ARBA" id="ARBA00023155"/>
    </source>
</evidence>
<evidence type="ECO:0000256" key="2">
    <source>
        <dbReference type="ARBA" id="ARBA00006503"/>
    </source>
</evidence>
<dbReference type="EnsemblMetazoa" id="SCAU001190-RA">
    <property type="protein sequence ID" value="SCAU001190-PA"/>
    <property type="gene ID" value="SCAU001190"/>
</dbReference>
<protein>
    <recommendedName>
        <fullName evidence="6">Homeobox protein orthopedia</fullName>
    </recommendedName>
</protein>
<dbReference type="Proteomes" id="UP000095300">
    <property type="component" value="Unassembled WGS sequence"/>
</dbReference>
<feature type="compositionally biased region" description="Low complexity" evidence="9">
    <location>
        <begin position="108"/>
        <end position="130"/>
    </location>
</feature>
<comment type="subcellular location">
    <subcellularLocation>
        <location evidence="1 7 8">Nucleus</location>
    </subcellularLocation>
</comment>
<dbReference type="GO" id="GO:0030182">
    <property type="term" value="P:neuron differentiation"/>
    <property type="evidence" value="ECO:0007669"/>
    <property type="project" value="TreeGrafter"/>
</dbReference>
<dbReference type="AlphaFoldDB" id="A0A1I8NQN8"/>
<dbReference type="SMART" id="SM00389">
    <property type="entry name" value="HOX"/>
    <property type="match status" value="1"/>
</dbReference>
<dbReference type="Gene3D" id="1.10.10.60">
    <property type="entry name" value="Homeodomain-like"/>
    <property type="match status" value="1"/>
</dbReference>
<dbReference type="FunFam" id="1.10.10.60:FF:000719">
    <property type="entry name" value="Homeobox protein orthopedia-like Protein"/>
    <property type="match status" value="1"/>
</dbReference>
<evidence type="ECO:0000259" key="10">
    <source>
        <dbReference type="PROSITE" id="PS50071"/>
    </source>
</evidence>
<dbReference type="InterPro" id="IPR051895">
    <property type="entry name" value="OTP_Homeobox"/>
</dbReference>
<keyword evidence="5 7" id="KW-0539">Nucleus</keyword>
<dbReference type="SUPFAM" id="SSF46689">
    <property type="entry name" value="Homeodomain-like"/>
    <property type="match status" value="1"/>
</dbReference>
<name>A0A1I8NQN8_STOCA</name>